<protein>
    <submittedName>
        <fullName evidence="2">Uncharacterized protein</fullName>
    </submittedName>
</protein>
<name>E9GFH7_DAPPU</name>
<accession>E9GFH7</accession>
<dbReference type="InParanoid" id="E9GFH7"/>
<feature type="region of interest" description="Disordered" evidence="1">
    <location>
        <begin position="1"/>
        <end position="55"/>
    </location>
</feature>
<dbReference type="OrthoDB" id="6371722at2759"/>
<proteinExistence type="predicted"/>
<evidence type="ECO:0000313" key="2">
    <source>
        <dbReference type="EMBL" id="EFX81643.1"/>
    </source>
</evidence>
<dbReference type="HOGENOM" id="CLU_015064_0_0_1"/>
<sequence length="708" mass="77437">MPTYAAPAPQKPIFSTPTTPRPPVYSPPANPPHPSTFNYMGHQAHRVPAPPTTTPTPAKVPFTYFTSYPSTTPKPYANSAPSAPVTGPSLLDLPWVKPLYARSPSPPATEKYSWNVQQVRPAVAVVRDDSEEDVGVFISSVNTPVSVPAATPVRSQDFEVRGIPQETSAPVATPAPTQIPVIIRDDSDEDIQIVQEVTRRTPLPSSPLIIRDESQVARFAPMPTQAPFVPAVIRADDSRQQMQNPAAQRAPSVPLPTTTQVQNVRVIVRDDSVEDIQIAQRVIPSPPRAPQPSINPIIIRDDSVEDIQVPRQQQVIPSAPRATQPSVNPIVIRDDSIEDIQVVQRVIPSPPRVPQLSVNPIVIRDDSVENIQIAQQQRVIPSPPRATQPSVNPIIIRDDSNGYPIVQQVFPSTPSPRTTATPANSFIIRDDSVEDVQIVQQVPTFTPSPLTAAAPVNPIVIRDDSVEDRQVIQLGQQFQTNAPLGGTLPRANPIIVRDDSIEDFQIVQRIQQVATTTQPSPLATQTPRIPVVIRDDSIEDDDDRIVRLNLPAPNNNVIASPRPSEIPFVRLDTSDELLFRDVPIGVQPVPNAPVLAVPTATQAPGTQNLFFRDSEEDFRILQNAPGSPILRTATQDDSLEVRSNLSNEDIELRLISQGVTASNINLSGPLPTTPAPRRVVLVDSVEDTRRNPGVPFRMSNYLDLQMFS</sequence>
<gene>
    <name evidence="2" type="ORF">DAPPUDRAFT_317278</name>
</gene>
<dbReference type="AlphaFoldDB" id="E9GFH7"/>
<dbReference type="KEGG" id="dpx:DAPPUDRAFT_317278"/>
<dbReference type="Proteomes" id="UP000000305">
    <property type="component" value="Unassembled WGS sequence"/>
</dbReference>
<evidence type="ECO:0000256" key="1">
    <source>
        <dbReference type="SAM" id="MobiDB-lite"/>
    </source>
</evidence>
<feature type="compositionally biased region" description="Pro residues" evidence="1">
    <location>
        <begin position="19"/>
        <end position="34"/>
    </location>
</feature>
<organism evidence="2 3">
    <name type="scientific">Daphnia pulex</name>
    <name type="common">Water flea</name>
    <dbReference type="NCBI Taxonomy" id="6669"/>
    <lineage>
        <taxon>Eukaryota</taxon>
        <taxon>Metazoa</taxon>
        <taxon>Ecdysozoa</taxon>
        <taxon>Arthropoda</taxon>
        <taxon>Crustacea</taxon>
        <taxon>Branchiopoda</taxon>
        <taxon>Diplostraca</taxon>
        <taxon>Cladocera</taxon>
        <taxon>Anomopoda</taxon>
        <taxon>Daphniidae</taxon>
        <taxon>Daphnia</taxon>
    </lineage>
</organism>
<keyword evidence="3" id="KW-1185">Reference proteome</keyword>
<reference evidence="2 3" key="1">
    <citation type="journal article" date="2011" name="Science">
        <title>The ecoresponsive genome of Daphnia pulex.</title>
        <authorList>
            <person name="Colbourne J.K."/>
            <person name="Pfrender M.E."/>
            <person name="Gilbert D."/>
            <person name="Thomas W.K."/>
            <person name="Tucker A."/>
            <person name="Oakley T.H."/>
            <person name="Tokishita S."/>
            <person name="Aerts A."/>
            <person name="Arnold G.J."/>
            <person name="Basu M.K."/>
            <person name="Bauer D.J."/>
            <person name="Caceres C.E."/>
            <person name="Carmel L."/>
            <person name="Casola C."/>
            <person name="Choi J.H."/>
            <person name="Detter J.C."/>
            <person name="Dong Q."/>
            <person name="Dusheyko S."/>
            <person name="Eads B.D."/>
            <person name="Frohlich T."/>
            <person name="Geiler-Samerotte K.A."/>
            <person name="Gerlach D."/>
            <person name="Hatcher P."/>
            <person name="Jogdeo S."/>
            <person name="Krijgsveld J."/>
            <person name="Kriventseva E.V."/>
            <person name="Kultz D."/>
            <person name="Laforsch C."/>
            <person name="Lindquist E."/>
            <person name="Lopez J."/>
            <person name="Manak J.R."/>
            <person name="Muller J."/>
            <person name="Pangilinan J."/>
            <person name="Patwardhan R.P."/>
            <person name="Pitluck S."/>
            <person name="Pritham E.J."/>
            <person name="Rechtsteiner A."/>
            <person name="Rho M."/>
            <person name="Rogozin I.B."/>
            <person name="Sakarya O."/>
            <person name="Salamov A."/>
            <person name="Schaack S."/>
            <person name="Shapiro H."/>
            <person name="Shiga Y."/>
            <person name="Skalitzky C."/>
            <person name="Smith Z."/>
            <person name="Souvorov A."/>
            <person name="Sung W."/>
            <person name="Tang Z."/>
            <person name="Tsuchiya D."/>
            <person name="Tu H."/>
            <person name="Vos H."/>
            <person name="Wang M."/>
            <person name="Wolf Y.I."/>
            <person name="Yamagata H."/>
            <person name="Yamada T."/>
            <person name="Ye Y."/>
            <person name="Shaw J.R."/>
            <person name="Andrews J."/>
            <person name="Crease T.J."/>
            <person name="Tang H."/>
            <person name="Lucas S.M."/>
            <person name="Robertson H.M."/>
            <person name="Bork P."/>
            <person name="Koonin E.V."/>
            <person name="Zdobnov E.M."/>
            <person name="Grigoriev I.V."/>
            <person name="Lynch M."/>
            <person name="Boore J.L."/>
        </authorList>
    </citation>
    <scope>NUCLEOTIDE SEQUENCE [LARGE SCALE GENOMIC DNA]</scope>
</reference>
<evidence type="ECO:0000313" key="3">
    <source>
        <dbReference type="Proteomes" id="UP000000305"/>
    </source>
</evidence>
<dbReference type="EMBL" id="GL732542">
    <property type="protein sequence ID" value="EFX81643.1"/>
    <property type="molecule type" value="Genomic_DNA"/>
</dbReference>